<dbReference type="AlphaFoldDB" id="A0A816L6Q2"/>
<dbReference type="SUPFAM" id="SSF52833">
    <property type="entry name" value="Thioredoxin-like"/>
    <property type="match status" value="1"/>
</dbReference>
<feature type="domain" description="Glutaredoxin" evidence="1">
    <location>
        <begin position="2"/>
        <end position="30"/>
    </location>
</feature>
<dbReference type="Proteomes" id="UP001295469">
    <property type="component" value="Chromosome C05"/>
</dbReference>
<evidence type="ECO:0000259" key="1">
    <source>
        <dbReference type="Pfam" id="PF00462"/>
    </source>
</evidence>
<dbReference type="InterPro" id="IPR002109">
    <property type="entry name" value="Glutaredoxin"/>
</dbReference>
<name>A0A816L6Q2_BRANA</name>
<organism evidence="2">
    <name type="scientific">Brassica napus</name>
    <name type="common">Rape</name>
    <dbReference type="NCBI Taxonomy" id="3708"/>
    <lineage>
        <taxon>Eukaryota</taxon>
        <taxon>Viridiplantae</taxon>
        <taxon>Streptophyta</taxon>
        <taxon>Embryophyta</taxon>
        <taxon>Tracheophyta</taxon>
        <taxon>Spermatophyta</taxon>
        <taxon>Magnoliopsida</taxon>
        <taxon>eudicotyledons</taxon>
        <taxon>Gunneridae</taxon>
        <taxon>Pentapetalae</taxon>
        <taxon>rosids</taxon>
        <taxon>malvids</taxon>
        <taxon>Brassicales</taxon>
        <taxon>Brassicaceae</taxon>
        <taxon>Brassiceae</taxon>
        <taxon>Brassica</taxon>
    </lineage>
</organism>
<protein>
    <submittedName>
        <fullName evidence="2">(rape) hypothetical protein</fullName>
    </submittedName>
</protein>
<dbReference type="EMBL" id="HG994369">
    <property type="protein sequence ID" value="CAF1933363.1"/>
    <property type="molecule type" value="Genomic_DNA"/>
</dbReference>
<proteinExistence type="predicted"/>
<dbReference type="Gene3D" id="3.40.30.10">
    <property type="entry name" value="Glutaredoxin"/>
    <property type="match status" value="1"/>
</dbReference>
<dbReference type="InterPro" id="IPR036249">
    <property type="entry name" value="Thioredoxin-like_sf"/>
</dbReference>
<reference evidence="2" key="1">
    <citation type="submission" date="2021-01" db="EMBL/GenBank/DDBJ databases">
        <authorList>
            <consortium name="Genoscope - CEA"/>
            <person name="William W."/>
        </authorList>
    </citation>
    <scope>NUCLEOTIDE SEQUENCE</scope>
</reference>
<evidence type="ECO:0000313" key="2">
    <source>
        <dbReference type="EMBL" id="CAF1933363.1"/>
    </source>
</evidence>
<sequence>MTYCGYCQRVKQLLTQLGATFKVLELDEMSKKPTKSLSLNLDCQDAGKTVMIMGLINNFAKAHDECRIWRYVLSKISPAQSIFSTWGELLGCGKTSP</sequence>
<dbReference type="Pfam" id="PF00462">
    <property type="entry name" value="Glutaredoxin"/>
    <property type="match status" value="1"/>
</dbReference>
<gene>
    <name evidence="2" type="ORF">DARMORV10_C05P48000.1</name>
</gene>
<dbReference type="SMR" id="A0A816L6Q2"/>
<accession>A0A816L6Q2</accession>